<dbReference type="Pfam" id="PF13550">
    <property type="entry name" value="Phage-tail_3"/>
    <property type="match status" value="1"/>
</dbReference>
<proteinExistence type="predicted"/>
<evidence type="ECO:0000313" key="5">
    <source>
        <dbReference type="Proteomes" id="UP000429229"/>
    </source>
</evidence>
<dbReference type="Pfam" id="PF23666">
    <property type="entry name" value="Rcc01698_C"/>
    <property type="match status" value="1"/>
</dbReference>
<feature type="region of interest" description="Disordered" evidence="1">
    <location>
        <begin position="274"/>
        <end position="320"/>
    </location>
</feature>
<dbReference type="AlphaFoldDB" id="A0A6I4U6H7"/>
<dbReference type="RefSeq" id="WP_160617589.1">
    <property type="nucleotide sequence ID" value="NZ_WTYR01000001.1"/>
</dbReference>
<dbReference type="Proteomes" id="UP000429229">
    <property type="component" value="Unassembled WGS sequence"/>
</dbReference>
<feature type="domain" description="Tip attachment protein J" evidence="2">
    <location>
        <begin position="229"/>
        <end position="387"/>
    </location>
</feature>
<dbReference type="EMBL" id="WTYR01000001">
    <property type="protein sequence ID" value="MXP11014.1"/>
    <property type="molecule type" value="Genomic_DNA"/>
</dbReference>
<evidence type="ECO:0000259" key="2">
    <source>
        <dbReference type="Pfam" id="PF13550"/>
    </source>
</evidence>
<comment type="caution">
    <text evidence="4">The sequence shown here is derived from an EMBL/GenBank/DDBJ whole genome shotgun (WGS) entry which is preliminary data.</text>
</comment>
<dbReference type="InterPro" id="IPR056490">
    <property type="entry name" value="Rcc01698_C"/>
</dbReference>
<dbReference type="InterPro" id="IPR032876">
    <property type="entry name" value="J_dom"/>
</dbReference>
<evidence type="ECO:0000313" key="4">
    <source>
        <dbReference type="EMBL" id="MXP11014.1"/>
    </source>
</evidence>
<organism evidence="4 5">
    <name type="scientific">Alteriqipengyuania halimionae</name>
    <dbReference type="NCBI Taxonomy" id="1926630"/>
    <lineage>
        <taxon>Bacteria</taxon>
        <taxon>Pseudomonadati</taxon>
        <taxon>Pseudomonadota</taxon>
        <taxon>Alphaproteobacteria</taxon>
        <taxon>Sphingomonadales</taxon>
        <taxon>Erythrobacteraceae</taxon>
        <taxon>Alteriqipengyuania</taxon>
    </lineage>
</organism>
<dbReference type="OrthoDB" id="8445115at2"/>
<feature type="domain" description="Rcc01698-like C-terminal" evidence="3">
    <location>
        <begin position="481"/>
        <end position="576"/>
    </location>
</feature>
<keyword evidence="5" id="KW-1185">Reference proteome</keyword>
<sequence length="724" mass="75598">MATLVLGTIGTVVGGPLGGAIGSLLGRSIDGELSKGPDREGPRLTELTVSTSSYGRPIAQVHGTMRLGGTIMWSTDLVEHSEREGGGKGKPGTVSHSYSASFAVALSSRPIARLGRVWADGNLLRGAAGDLKTGGTLRVHTGTPDQQPDPAIVADKGTHSPAFRGLGYVVFEDLELADFGDRIPALSFEIVGNDGNVSLVELAGGLADTPAGSSGTLPGFSGYALEAPPIAALDAIARVVPLDCHSAGGRLALGVSGSDQPVELTEPAIAEGEDRFGGITGRSRKRARTDAAPPSAIRYYDPARDYQPGQQRHTGPVPDGQPTMIELPAAMSAATARSLIGATALRRRASRETVLWRDAALDAQLQPGMSVRLPQEAGTWRITGWEWRAEGVELELERLAATRAVDVAADAGANLPLPDLLLPPTRIRAFELPWDGYGDAAAPAIRAALSAPNEAWTGAALYAVEPDGGLRPIGPAGRTRAITGTIEAALGEGSPFHFDRTNQIEVQLLDPAFTLASSTPERLAFGDNRALVGEEIVQFSDAEDLGGGRYALTGLLRGRGGTEHRIAGHAAGESFVLLDGRSAAVDPAKLAGAGDLAAIGHADNAPATSPIANKGIATRPLCPVHPRVEIQADGALAWRWTRRARGAWAWRDEVDVALAEEAERYDIGFGRPDAVVARWQTDAPAFGLAADTLAALVTAHPDGCFFVRQRGDHGLSLPILLPLG</sequence>
<evidence type="ECO:0000259" key="3">
    <source>
        <dbReference type="Pfam" id="PF23666"/>
    </source>
</evidence>
<evidence type="ECO:0000256" key="1">
    <source>
        <dbReference type="SAM" id="MobiDB-lite"/>
    </source>
</evidence>
<reference evidence="4 5" key="1">
    <citation type="submission" date="2019-12" db="EMBL/GenBank/DDBJ databases">
        <title>Genomic-based taxomic classification of the family Erythrobacteraceae.</title>
        <authorList>
            <person name="Xu L."/>
        </authorList>
    </citation>
    <scope>NUCLEOTIDE SEQUENCE [LARGE SCALE GENOMIC DNA]</scope>
    <source>
        <strain evidence="4 5">LMG 29519</strain>
    </source>
</reference>
<gene>
    <name evidence="4" type="ORF">GRI68_12575</name>
</gene>
<protein>
    <submittedName>
        <fullName evidence="4">Uncharacterized protein</fullName>
    </submittedName>
</protein>
<name>A0A6I4U6H7_9SPHN</name>
<accession>A0A6I4U6H7</accession>